<dbReference type="NCBIfam" id="NF008528">
    <property type="entry name" value="PRK11463.1-2"/>
    <property type="match status" value="1"/>
</dbReference>
<dbReference type="InterPro" id="IPR007313">
    <property type="entry name" value="FxsA"/>
</dbReference>
<feature type="region of interest" description="Disordered" evidence="1">
    <location>
        <begin position="133"/>
        <end position="181"/>
    </location>
</feature>
<dbReference type="EMBL" id="JAOWKX010000009">
    <property type="protein sequence ID" value="MCV2886288.1"/>
    <property type="molecule type" value="Genomic_DNA"/>
</dbReference>
<evidence type="ECO:0000256" key="2">
    <source>
        <dbReference type="SAM" id="Phobius"/>
    </source>
</evidence>
<evidence type="ECO:0000256" key="1">
    <source>
        <dbReference type="SAM" id="MobiDB-lite"/>
    </source>
</evidence>
<name>A0ABT3ACC9_9ALTE</name>
<dbReference type="PANTHER" id="PTHR35335">
    <property type="entry name" value="UPF0716 PROTEIN FXSA"/>
    <property type="match status" value="1"/>
</dbReference>
<proteinExistence type="predicted"/>
<dbReference type="PANTHER" id="PTHR35335:SF1">
    <property type="entry name" value="UPF0716 PROTEIN FXSA"/>
    <property type="match status" value="1"/>
</dbReference>
<evidence type="ECO:0000313" key="3">
    <source>
        <dbReference type="EMBL" id="MCV2886288.1"/>
    </source>
</evidence>
<keyword evidence="4" id="KW-1185">Reference proteome</keyword>
<sequence length="181" mass="19485">MVFGKLFLLFAILPIIEIALLVNVGEEIGGWNTVAIVIATAFLGAWLVRKEGFATLMQAQRKMQSGALPGQEMAEGLLLVIAGVLLVTPGFITDGIGFLLSLPITRPAIAGALLKRMQVHIVGGAQQQYAHYQHSHQHYAERGNPYSGSSSASSQQDGVIEGEYVDTTDDKSTLDNPHSRK</sequence>
<feature type="transmembrane region" description="Helical" evidence="2">
    <location>
        <begin position="77"/>
        <end position="100"/>
    </location>
</feature>
<feature type="transmembrane region" description="Helical" evidence="2">
    <location>
        <begin position="6"/>
        <end position="24"/>
    </location>
</feature>
<protein>
    <submittedName>
        <fullName evidence="3">FxsA family protein</fullName>
    </submittedName>
</protein>
<organism evidence="3 4">
    <name type="scientific">Fluctibacter corallii</name>
    <dbReference type="NCBI Taxonomy" id="2984329"/>
    <lineage>
        <taxon>Bacteria</taxon>
        <taxon>Pseudomonadati</taxon>
        <taxon>Pseudomonadota</taxon>
        <taxon>Gammaproteobacteria</taxon>
        <taxon>Alteromonadales</taxon>
        <taxon>Alteromonadaceae</taxon>
        <taxon>Fluctibacter</taxon>
    </lineage>
</organism>
<dbReference type="Pfam" id="PF04186">
    <property type="entry name" value="FxsA"/>
    <property type="match status" value="1"/>
</dbReference>
<gene>
    <name evidence="3" type="ORF">OE749_16460</name>
</gene>
<keyword evidence="2" id="KW-1133">Transmembrane helix</keyword>
<keyword evidence="2" id="KW-0812">Transmembrane</keyword>
<reference evidence="3 4" key="1">
    <citation type="submission" date="2022-10" db="EMBL/GenBank/DDBJ databases">
        <title>Aestuariibacter sp. AA17 isolated from Montipora capitata coral fragment.</title>
        <authorList>
            <person name="Emsley S.A."/>
            <person name="Pfannmuller K.M."/>
            <person name="Loughran R.M."/>
            <person name="Shlafstein M."/>
            <person name="Papke E."/>
            <person name="Saw J.H."/>
            <person name="Ushijima B."/>
            <person name="Videau P."/>
        </authorList>
    </citation>
    <scope>NUCLEOTIDE SEQUENCE [LARGE SCALE GENOMIC DNA]</scope>
    <source>
        <strain evidence="3 4">AA17</strain>
    </source>
</reference>
<feature type="transmembrane region" description="Helical" evidence="2">
    <location>
        <begin position="31"/>
        <end position="48"/>
    </location>
</feature>
<accession>A0ABT3ACC9</accession>
<evidence type="ECO:0000313" key="4">
    <source>
        <dbReference type="Proteomes" id="UP001652504"/>
    </source>
</evidence>
<comment type="caution">
    <text evidence="3">The sequence shown here is derived from an EMBL/GenBank/DDBJ whole genome shotgun (WGS) entry which is preliminary data.</text>
</comment>
<keyword evidence="2" id="KW-0472">Membrane</keyword>
<dbReference type="Proteomes" id="UP001652504">
    <property type="component" value="Unassembled WGS sequence"/>
</dbReference>